<reference evidence="8" key="1">
    <citation type="journal article" date="2019" name="Int. J. Syst. Evol. Microbiol.">
        <title>The Global Catalogue of Microorganisms (GCM) 10K type strain sequencing project: providing services to taxonomists for standard genome sequencing and annotation.</title>
        <authorList>
            <consortium name="The Broad Institute Genomics Platform"/>
            <consortium name="The Broad Institute Genome Sequencing Center for Infectious Disease"/>
            <person name="Wu L."/>
            <person name="Ma J."/>
        </authorList>
    </citation>
    <scope>NUCLEOTIDE SEQUENCE [LARGE SCALE GENOMIC DNA]</scope>
    <source>
        <strain evidence="8">JCM 13850</strain>
    </source>
</reference>
<accession>A0ABP5KC42</accession>
<dbReference type="PANTHER" id="PTHR30349:SF91">
    <property type="entry name" value="INTA PROTEIN"/>
    <property type="match status" value="1"/>
</dbReference>
<dbReference type="EMBL" id="BAAAMR010000012">
    <property type="protein sequence ID" value="GAA2128458.1"/>
    <property type="molecule type" value="Genomic_DNA"/>
</dbReference>
<evidence type="ECO:0000256" key="4">
    <source>
        <dbReference type="SAM" id="MobiDB-lite"/>
    </source>
</evidence>
<feature type="compositionally biased region" description="Basic residues" evidence="4">
    <location>
        <begin position="396"/>
        <end position="422"/>
    </location>
</feature>
<sequence>MAAERSHGSWYLRLELGTGTDGRRRRVRRGGFQTRKSALEALVRLRGPAGSPLTVAEWLQRWLENHRGAPSTVTGYADHVRRYLTPLLGHLLLAEVAVAHVEEIFQVITREHQAAGRRLSAATLDRIRATLRAAMNAALRAGLVEENPASLVALPPTRRPRAVVWTAARVQHWRETGERPAVAVWTAAQTAQFLDAIAGHRLYAAYHLIALRGLRRGEAAGLRWCDVDLDEGTAVICRQLQPRDGRLTVCPPKTAHSTRVIALDRTTIAALCVHRSRQQAEADAYGEGYRDSGYVFTNLNGDPVAPGRLTHVLQKLIAEHDVPPIRLHDLRHGAATLALAAGVELKVVQEMLGHSSIVLTADTYTSVLPEVAHTAAEKTAAYLLRAAGVVPGTTQRRGRAPARRRRRVAGHTRAGLVRRRSSAQRPEPVWHRIRARPAVRVRVDNTASAV</sequence>
<evidence type="ECO:0000259" key="5">
    <source>
        <dbReference type="PROSITE" id="PS51898"/>
    </source>
</evidence>
<dbReference type="InterPro" id="IPR002104">
    <property type="entry name" value="Integrase_catalytic"/>
</dbReference>
<feature type="region of interest" description="Disordered" evidence="4">
    <location>
        <begin position="393"/>
        <end position="427"/>
    </location>
</feature>
<keyword evidence="8" id="KW-1185">Reference proteome</keyword>
<feature type="domain" description="Tyr recombinase" evidence="5">
    <location>
        <begin position="180"/>
        <end position="377"/>
    </location>
</feature>
<dbReference type="InterPro" id="IPR013762">
    <property type="entry name" value="Integrase-like_cat_sf"/>
</dbReference>
<organism evidence="7 8">
    <name type="scientific">Actinomadura napierensis</name>
    <dbReference type="NCBI Taxonomy" id="267854"/>
    <lineage>
        <taxon>Bacteria</taxon>
        <taxon>Bacillati</taxon>
        <taxon>Actinomycetota</taxon>
        <taxon>Actinomycetes</taxon>
        <taxon>Streptosporangiales</taxon>
        <taxon>Thermomonosporaceae</taxon>
        <taxon>Actinomadura</taxon>
    </lineage>
</organism>
<proteinExistence type="predicted"/>
<dbReference type="PROSITE" id="PS51898">
    <property type="entry name" value="TYR_RECOMBINASE"/>
    <property type="match status" value="1"/>
</dbReference>
<dbReference type="PANTHER" id="PTHR30349">
    <property type="entry name" value="PHAGE INTEGRASE-RELATED"/>
    <property type="match status" value="1"/>
</dbReference>
<dbReference type="Gene3D" id="1.10.150.130">
    <property type="match status" value="1"/>
</dbReference>
<dbReference type="Gene3D" id="1.10.443.10">
    <property type="entry name" value="Intergrase catalytic core"/>
    <property type="match status" value="1"/>
</dbReference>
<keyword evidence="2" id="KW-0233">DNA recombination</keyword>
<dbReference type="CDD" id="cd01189">
    <property type="entry name" value="INT_ICEBs1_C_like"/>
    <property type="match status" value="1"/>
</dbReference>
<feature type="domain" description="Core-binding (CB)" evidence="6">
    <location>
        <begin position="53"/>
        <end position="139"/>
    </location>
</feature>
<dbReference type="SUPFAM" id="SSF56349">
    <property type="entry name" value="DNA breaking-rejoining enzymes"/>
    <property type="match status" value="1"/>
</dbReference>
<keyword evidence="1 3" id="KW-0238">DNA-binding</keyword>
<name>A0ABP5KC42_9ACTN</name>
<dbReference type="InterPro" id="IPR010998">
    <property type="entry name" value="Integrase_recombinase_N"/>
</dbReference>
<evidence type="ECO:0000259" key="6">
    <source>
        <dbReference type="PROSITE" id="PS51900"/>
    </source>
</evidence>
<gene>
    <name evidence="7" type="ORF">GCM10009727_19100</name>
</gene>
<dbReference type="Proteomes" id="UP001501020">
    <property type="component" value="Unassembled WGS sequence"/>
</dbReference>
<evidence type="ECO:0008006" key="9">
    <source>
        <dbReference type="Google" id="ProtNLM"/>
    </source>
</evidence>
<dbReference type="InterPro" id="IPR050090">
    <property type="entry name" value="Tyrosine_recombinase_XerCD"/>
</dbReference>
<evidence type="ECO:0000313" key="8">
    <source>
        <dbReference type="Proteomes" id="UP001501020"/>
    </source>
</evidence>
<comment type="caution">
    <text evidence="7">The sequence shown here is derived from an EMBL/GenBank/DDBJ whole genome shotgun (WGS) entry which is preliminary data.</text>
</comment>
<evidence type="ECO:0000313" key="7">
    <source>
        <dbReference type="EMBL" id="GAA2128458.1"/>
    </source>
</evidence>
<protein>
    <recommendedName>
        <fullName evidence="9">Site-specific integrase</fullName>
    </recommendedName>
</protein>
<dbReference type="PROSITE" id="PS51900">
    <property type="entry name" value="CB"/>
    <property type="match status" value="1"/>
</dbReference>
<dbReference type="InterPro" id="IPR044068">
    <property type="entry name" value="CB"/>
</dbReference>
<evidence type="ECO:0000256" key="2">
    <source>
        <dbReference type="ARBA" id="ARBA00023172"/>
    </source>
</evidence>
<dbReference type="Pfam" id="PF00589">
    <property type="entry name" value="Phage_integrase"/>
    <property type="match status" value="1"/>
</dbReference>
<evidence type="ECO:0000256" key="3">
    <source>
        <dbReference type="PROSITE-ProRule" id="PRU01248"/>
    </source>
</evidence>
<evidence type="ECO:0000256" key="1">
    <source>
        <dbReference type="ARBA" id="ARBA00023125"/>
    </source>
</evidence>
<dbReference type="InterPro" id="IPR011010">
    <property type="entry name" value="DNA_brk_join_enz"/>
</dbReference>